<evidence type="ECO:0000256" key="6">
    <source>
        <dbReference type="ARBA" id="ARBA00022982"/>
    </source>
</evidence>
<dbReference type="OrthoDB" id="9798098at2"/>
<keyword evidence="3 9" id="KW-0813">Transport</keyword>
<name>A0A2S8SST3_9BACT</name>
<dbReference type="InterPro" id="IPR017896">
    <property type="entry name" value="4Fe4S_Fe-S-bd"/>
</dbReference>
<keyword evidence="7 9" id="KW-0408">Iron</keyword>
<dbReference type="PROSITE" id="PS00198">
    <property type="entry name" value="4FE4S_FER_1"/>
    <property type="match status" value="1"/>
</dbReference>
<dbReference type="EMBL" id="NIGF01000008">
    <property type="protein sequence ID" value="PQV63799.1"/>
    <property type="molecule type" value="Genomic_DNA"/>
</dbReference>
<sequence length="80" mass="8820">MAYVIAEPCIGVKDKACVEVCPVDCIHGGDDDKQMFINPDECISCGACEPECPVEAIYDDSALPAEWKNYIQINADFFNK</sequence>
<evidence type="ECO:0000256" key="7">
    <source>
        <dbReference type="ARBA" id="ARBA00023004"/>
    </source>
</evidence>
<dbReference type="InterPro" id="IPR000813">
    <property type="entry name" value="7Fe_ferredoxin"/>
</dbReference>
<comment type="cofactor">
    <cofactor evidence="2 9">
        <name>[4Fe-4S] cluster</name>
        <dbReference type="ChEBI" id="CHEBI:49883"/>
    </cofactor>
</comment>
<evidence type="ECO:0000256" key="5">
    <source>
        <dbReference type="ARBA" id="ARBA00022723"/>
    </source>
</evidence>
<protein>
    <recommendedName>
        <fullName evidence="9">Ferredoxin</fullName>
    </recommendedName>
</protein>
<keyword evidence="6 9" id="KW-0249">Electron transport</keyword>
<evidence type="ECO:0000259" key="10">
    <source>
        <dbReference type="PROSITE" id="PS51379"/>
    </source>
</evidence>
<dbReference type="Gene3D" id="3.30.70.20">
    <property type="match status" value="1"/>
</dbReference>
<dbReference type="InterPro" id="IPR050294">
    <property type="entry name" value="RnfB_subfamily"/>
</dbReference>
<dbReference type="PANTHER" id="PTHR42859:SF2">
    <property type="entry name" value="FERREDOXIN"/>
    <property type="match status" value="1"/>
</dbReference>
<keyword evidence="4 9" id="KW-0004">4Fe-4S</keyword>
<dbReference type="PROSITE" id="PS51379">
    <property type="entry name" value="4FE4S_FER_2"/>
    <property type="match status" value="2"/>
</dbReference>
<proteinExistence type="predicted"/>
<evidence type="ECO:0000256" key="2">
    <source>
        <dbReference type="ARBA" id="ARBA00001966"/>
    </source>
</evidence>
<dbReference type="Proteomes" id="UP000237684">
    <property type="component" value="Unassembled WGS sequence"/>
</dbReference>
<dbReference type="GO" id="GO:0046872">
    <property type="term" value="F:metal ion binding"/>
    <property type="evidence" value="ECO:0007669"/>
    <property type="project" value="UniProtKB-UniRule"/>
</dbReference>
<keyword evidence="8 9" id="KW-0411">Iron-sulfur</keyword>
<dbReference type="GO" id="GO:0009055">
    <property type="term" value="F:electron transfer activity"/>
    <property type="evidence" value="ECO:0007669"/>
    <property type="project" value="UniProtKB-UniRule"/>
</dbReference>
<dbReference type="RefSeq" id="WP_105483645.1">
    <property type="nucleotide sequence ID" value="NZ_NIGF01000008.1"/>
</dbReference>
<keyword evidence="12" id="KW-1185">Reference proteome</keyword>
<keyword evidence="5 9" id="KW-0479">Metal-binding</keyword>
<comment type="function">
    <text evidence="9">Ferredoxins are iron-sulfur proteins that transfer electrons in a wide variety of metabolic reactions.</text>
</comment>
<dbReference type="InParanoid" id="A0A2S8SST3"/>
<comment type="cofactor">
    <cofactor evidence="1">
        <name>[3Fe-4S] cluster</name>
        <dbReference type="ChEBI" id="CHEBI:21137"/>
    </cofactor>
</comment>
<comment type="caution">
    <text evidence="11">The sequence shown here is derived from an EMBL/GenBank/DDBJ whole genome shotgun (WGS) entry which is preliminary data.</text>
</comment>
<evidence type="ECO:0000256" key="9">
    <source>
        <dbReference type="RuleBase" id="RU365098"/>
    </source>
</evidence>
<evidence type="ECO:0000313" key="11">
    <source>
        <dbReference type="EMBL" id="PQV63799.1"/>
    </source>
</evidence>
<evidence type="ECO:0000256" key="3">
    <source>
        <dbReference type="ARBA" id="ARBA00022448"/>
    </source>
</evidence>
<gene>
    <name evidence="11" type="ORF">B1R32_1083</name>
</gene>
<evidence type="ECO:0000256" key="4">
    <source>
        <dbReference type="ARBA" id="ARBA00022485"/>
    </source>
</evidence>
<reference evidence="11 12" key="1">
    <citation type="journal article" date="2018" name="Syst. Appl. Microbiol.">
        <title>Abditibacterium utsteinense sp. nov., the first cultivated member of candidate phylum FBP, isolated from ice-free Antarctic soil samples.</title>
        <authorList>
            <person name="Tahon G."/>
            <person name="Tytgat B."/>
            <person name="Lebbe L."/>
            <person name="Carlier A."/>
            <person name="Willems A."/>
        </authorList>
    </citation>
    <scope>NUCLEOTIDE SEQUENCE [LARGE SCALE GENOMIC DNA]</scope>
    <source>
        <strain evidence="11 12">LMG 29911</strain>
    </source>
</reference>
<dbReference type="InterPro" id="IPR017900">
    <property type="entry name" value="4Fe4S_Fe_S_CS"/>
</dbReference>
<organism evidence="11 12">
    <name type="scientific">Abditibacterium utsteinense</name>
    <dbReference type="NCBI Taxonomy" id="1960156"/>
    <lineage>
        <taxon>Bacteria</taxon>
        <taxon>Pseudomonadati</taxon>
        <taxon>Abditibacteriota</taxon>
        <taxon>Abditibacteriia</taxon>
        <taxon>Abditibacteriales</taxon>
        <taxon>Abditibacteriaceae</taxon>
        <taxon>Abditibacterium</taxon>
    </lineage>
</organism>
<dbReference type="PRINTS" id="PR00354">
    <property type="entry name" value="7FE8SFRDOXIN"/>
</dbReference>
<dbReference type="Pfam" id="PF00037">
    <property type="entry name" value="Fer4"/>
    <property type="match status" value="1"/>
</dbReference>
<evidence type="ECO:0000256" key="8">
    <source>
        <dbReference type="ARBA" id="ARBA00023014"/>
    </source>
</evidence>
<dbReference type="AlphaFoldDB" id="A0A2S8SST3"/>
<dbReference type="SUPFAM" id="SSF54862">
    <property type="entry name" value="4Fe-4S ferredoxins"/>
    <property type="match status" value="1"/>
</dbReference>
<evidence type="ECO:0000256" key="1">
    <source>
        <dbReference type="ARBA" id="ARBA00001927"/>
    </source>
</evidence>
<dbReference type="GO" id="GO:0051539">
    <property type="term" value="F:4 iron, 4 sulfur cluster binding"/>
    <property type="evidence" value="ECO:0007669"/>
    <property type="project" value="UniProtKB-UniRule"/>
</dbReference>
<feature type="domain" description="4Fe-4S ferredoxin-type" evidence="10">
    <location>
        <begin position="1"/>
        <end position="31"/>
    </location>
</feature>
<accession>A0A2S8SST3</accession>
<feature type="domain" description="4Fe-4S ferredoxin-type" evidence="10">
    <location>
        <begin position="33"/>
        <end position="62"/>
    </location>
</feature>
<evidence type="ECO:0000313" key="12">
    <source>
        <dbReference type="Proteomes" id="UP000237684"/>
    </source>
</evidence>
<dbReference type="PANTHER" id="PTHR42859">
    <property type="entry name" value="OXIDOREDUCTASE"/>
    <property type="match status" value="1"/>
</dbReference>